<dbReference type="PANTHER" id="PTHR14187">
    <property type="entry name" value="ALPHA KINASE/ELONGATION FACTOR 2 KINASE"/>
    <property type="match status" value="1"/>
</dbReference>
<evidence type="ECO:0008006" key="5">
    <source>
        <dbReference type="Google" id="ProtNLM"/>
    </source>
</evidence>
<dbReference type="AlphaFoldDB" id="A0A2N0NYN1"/>
<evidence type="ECO:0000313" key="3">
    <source>
        <dbReference type="Proteomes" id="UP000232688"/>
    </source>
</evidence>
<evidence type="ECO:0000313" key="1">
    <source>
        <dbReference type="EMBL" id="PKB99661.1"/>
    </source>
</evidence>
<dbReference type="Proteomes" id="UP000232722">
    <property type="component" value="Unassembled WGS sequence"/>
</dbReference>
<dbReference type="VEuPathDB" id="FungiDB:RhiirA1_412294"/>
<reference evidence="1 4" key="2">
    <citation type="submission" date="2017-09" db="EMBL/GenBank/DDBJ databases">
        <title>Extensive intraspecific genome diversity in a model arbuscular mycorrhizal fungus.</title>
        <authorList>
            <person name="Chen E.C."/>
            <person name="Morin E."/>
            <person name="Beaudet D."/>
            <person name="Noel J."/>
            <person name="Ndikumana S."/>
            <person name="Charron P."/>
            <person name="St-Onge C."/>
            <person name="Giorgi J."/>
            <person name="Grigoriev I.V."/>
            <person name="Roux C."/>
            <person name="Martin F.M."/>
            <person name="Corradi N."/>
        </authorList>
    </citation>
    <scope>NUCLEOTIDE SEQUENCE [LARGE SCALE GENOMIC DNA]</scope>
    <source>
        <strain evidence="1 4">A5</strain>
    </source>
</reference>
<organism evidence="1 4">
    <name type="scientific">Rhizophagus irregularis</name>
    <dbReference type="NCBI Taxonomy" id="588596"/>
    <lineage>
        <taxon>Eukaryota</taxon>
        <taxon>Fungi</taxon>
        <taxon>Fungi incertae sedis</taxon>
        <taxon>Mucoromycota</taxon>
        <taxon>Glomeromycotina</taxon>
        <taxon>Glomeromycetes</taxon>
        <taxon>Glomerales</taxon>
        <taxon>Glomeraceae</taxon>
        <taxon>Rhizophagus</taxon>
    </lineage>
</organism>
<comment type="caution">
    <text evidence="1">The sequence shown here is derived from an EMBL/GenBank/DDBJ whole genome shotgun (WGS) entry which is preliminary data.</text>
</comment>
<protein>
    <recommendedName>
        <fullName evidence="5">Hsp70 family protein</fullName>
    </recommendedName>
</protein>
<reference evidence="1 4" key="1">
    <citation type="submission" date="2016-04" db="EMBL/GenBank/DDBJ databases">
        <title>Genome analyses suggest a sexual origin of heterokaryosis in a supposedly ancient asexual fungus.</title>
        <authorList>
            <person name="Ropars J."/>
            <person name="Sedzielewska K."/>
            <person name="Noel J."/>
            <person name="Charron P."/>
            <person name="Farinelli L."/>
            <person name="Marton T."/>
            <person name="Kruger M."/>
            <person name="Pelin A."/>
            <person name="Brachmann A."/>
            <person name="Corradi N."/>
        </authorList>
    </citation>
    <scope>NUCLEOTIDE SEQUENCE [LARGE SCALE GENOMIC DNA]</scope>
    <source>
        <strain evidence="1 4">A5</strain>
    </source>
</reference>
<name>A0A2N0NYN1_9GLOM</name>
<dbReference type="SUPFAM" id="SSF53067">
    <property type="entry name" value="Actin-like ATPase domain"/>
    <property type="match status" value="1"/>
</dbReference>
<proteinExistence type="predicted"/>
<dbReference type="EMBL" id="LLXJ01002116">
    <property type="protein sequence ID" value="PKB99661.1"/>
    <property type="molecule type" value="Genomic_DNA"/>
</dbReference>
<reference evidence="2 3" key="3">
    <citation type="submission" date="2017-10" db="EMBL/GenBank/DDBJ databases">
        <title>Extensive intraspecific genome diversity in a model arbuscular mycorrhizal fungus.</title>
        <authorList>
            <person name="Chen E.C.H."/>
            <person name="Morin E."/>
            <person name="Baudet D."/>
            <person name="Noel J."/>
            <person name="Ndikumana S."/>
            <person name="Charron P."/>
            <person name="St-Onge C."/>
            <person name="Giorgi J."/>
            <person name="Grigoriev I.V."/>
            <person name="Roux C."/>
            <person name="Martin F.M."/>
            <person name="Corradi N."/>
        </authorList>
    </citation>
    <scope>NUCLEOTIDE SEQUENCE [LARGE SCALE GENOMIC DNA]</scope>
    <source>
        <strain evidence="2 3">A1</strain>
    </source>
</reference>
<dbReference type="VEuPathDB" id="FungiDB:FUN_008125"/>
<dbReference type="Proteomes" id="UP000232688">
    <property type="component" value="Unassembled WGS sequence"/>
</dbReference>
<accession>A0A2N0NYN1</accession>
<evidence type="ECO:0000313" key="2">
    <source>
        <dbReference type="EMBL" id="PKC72061.1"/>
    </source>
</evidence>
<evidence type="ECO:0000313" key="4">
    <source>
        <dbReference type="Proteomes" id="UP000232722"/>
    </source>
</evidence>
<dbReference type="EMBL" id="LLXH01000139">
    <property type="protein sequence ID" value="PKC72061.1"/>
    <property type="molecule type" value="Genomic_DNA"/>
</dbReference>
<reference evidence="2 3" key="4">
    <citation type="submission" date="2017-10" db="EMBL/GenBank/DDBJ databases">
        <title>Genome analyses suggest a sexual origin of heterokaryosis in a supposedly ancient asexual fungus.</title>
        <authorList>
            <person name="Corradi N."/>
            <person name="Sedzielewska K."/>
            <person name="Noel J."/>
            <person name="Charron P."/>
            <person name="Farinelli L."/>
            <person name="Marton T."/>
            <person name="Kruger M."/>
            <person name="Pelin A."/>
            <person name="Brachmann A."/>
            <person name="Corradi N."/>
        </authorList>
    </citation>
    <scope>NUCLEOTIDE SEQUENCE [LARGE SCALE GENOMIC DNA]</scope>
    <source>
        <strain evidence="2 3">A1</strain>
    </source>
</reference>
<dbReference type="InterPro" id="IPR043129">
    <property type="entry name" value="ATPase_NBD"/>
</dbReference>
<feature type="non-terminal residue" evidence="1">
    <location>
        <position position="1"/>
    </location>
</feature>
<dbReference type="PANTHER" id="PTHR14187:SF5">
    <property type="entry name" value="HEAT SHOCK 70 KDA PROTEIN 12A"/>
    <property type="match status" value="1"/>
</dbReference>
<gene>
    <name evidence="2" type="ORF">RhiirA1_412294</name>
    <name evidence="1" type="ORF">RhiirA5_366282</name>
</gene>
<sequence length="407" mass="46726">IPAEYDDNAKAIMRECAYKACLINEENSMGLQFITKRKLMTYYFFSYEATSIHCVNMLREININDGNDATFIDCGSDTIELATQKLFKNHNLGEITKRNGDYCGGNFVDDKFVKFLSRKVGPSAIDLVRKNHYSQLQYMIQEFSRRVKFSFTGQQEDFMPFELDLYELCPVIRQYIKDSELDKMEVNEWCIELNFDDVKAMFDPVIERILQLIRTQLNAISSCEAMILQEFYQGNINIIVPARPLTVIAEGAVQYGLMLDKLDELDKTTTISPRVFEKTYGIKITRKWNSSDPIELKLSDGMINSFLRIAKCGNEIPSDTGISMIFSSSFISRNSLDLFVTDEHNVKYCDSPGVDLIGTLKFHIPSTFNNNAISITLFFDDTTIKVVAQEVDVKTGWKYEIVFDNIY</sequence>